<dbReference type="GO" id="GO:0006816">
    <property type="term" value="P:calcium ion transport"/>
    <property type="evidence" value="ECO:0007669"/>
    <property type="project" value="TreeGrafter"/>
</dbReference>
<gene>
    <name evidence="7" type="ORF">BXY57_2162</name>
</gene>
<feature type="domain" description="PKD" evidence="6">
    <location>
        <begin position="644"/>
        <end position="686"/>
    </location>
</feature>
<dbReference type="PANTHER" id="PTHR46730:SF1">
    <property type="entry name" value="PLAT DOMAIN-CONTAINING PROTEIN"/>
    <property type="match status" value="1"/>
</dbReference>
<dbReference type="PROSITE" id="PS50093">
    <property type="entry name" value="PKD"/>
    <property type="match status" value="13"/>
</dbReference>
<dbReference type="InterPro" id="IPR026341">
    <property type="entry name" value="T9SS_type_B"/>
</dbReference>
<accession>A0A2M9CXB2</accession>
<evidence type="ECO:0000256" key="2">
    <source>
        <dbReference type="ARBA" id="ARBA00022692"/>
    </source>
</evidence>
<feature type="domain" description="PKD" evidence="6">
    <location>
        <begin position="1161"/>
        <end position="1224"/>
    </location>
</feature>
<evidence type="ECO:0000256" key="5">
    <source>
        <dbReference type="ARBA" id="ARBA00023136"/>
    </source>
</evidence>
<name>A0A2M9CXB2_9BACT</name>
<evidence type="ECO:0000313" key="8">
    <source>
        <dbReference type="Proteomes" id="UP000230000"/>
    </source>
</evidence>
<feature type="domain" description="PKD" evidence="6">
    <location>
        <begin position="569"/>
        <end position="602"/>
    </location>
</feature>
<dbReference type="SUPFAM" id="SSF49299">
    <property type="entry name" value="PKD domain"/>
    <property type="match status" value="14"/>
</dbReference>
<protein>
    <submittedName>
        <fullName evidence="7">Gliding motility-associated-like protein</fullName>
    </submittedName>
</protein>
<dbReference type="NCBIfam" id="TIGR04131">
    <property type="entry name" value="Bac_Flav_CTERM"/>
    <property type="match status" value="1"/>
</dbReference>
<proteinExistence type="predicted"/>
<evidence type="ECO:0000256" key="1">
    <source>
        <dbReference type="ARBA" id="ARBA00004141"/>
    </source>
</evidence>
<feature type="domain" description="PKD" evidence="6">
    <location>
        <begin position="118"/>
        <end position="205"/>
    </location>
</feature>
<dbReference type="InterPro" id="IPR035986">
    <property type="entry name" value="PKD_dom_sf"/>
</dbReference>
<feature type="domain" description="PKD" evidence="6">
    <location>
        <begin position="1050"/>
        <end position="1120"/>
    </location>
</feature>
<feature type="domain" description="PKD" evidence="6">
    <location>
        <begin position="205"/>
        <end position="285"/>
    </location>
</feature>
<keyword evidence="2" id="KW-0812">Transmembrane</keyword>
<evidence type="ECO:0000259" key="6">
    <source>
        <dbReference type="PROSITE" id="PS50093"/>
    </source>
</evidence>
<dbReference type="EMBL" id="PGFG01000001">
    <property type="protein sequence ID" value="PJJ76535.1"/>
    <property type="molecule type" value="Genomic_DNA"/>
</dbReference>
<sequence length="1642" mass="178454">MRNRRILRSVLPVLSAWMWMAVFVLGIRHSSAQLNAAFQADTTQGCAPVVVHFVDQSTGPIVSRYWDFGNGNHIRYDSLVNPSATYINPGYYNVSLTVTDAAGHSSTQTLQVAVFGTPQVRFTQSDTTGCLPLTVHFTDLSRPGSGSITQWLWDFGDGHTSTDRNPTYTYQNPGNYTIQLMVTNSYGCTAVSDTPGHVRVPGRLAVAFQADSTISCTAPLTVHFTNTTTGPDTLSWLWDFGDGTISTDRNPVHTYTRSGQFSVKLVVHSTVGCIDSVVKTNYIQVAQAVPPVVQIPSPICAGSVALFTNITSPVPMRSQWRFIPDPSGGTGDTGLQVKKIFPTPGSYQLQVINTYAGGCSDTLIRWFDVEALPVADFRANPRMGCALPFAVSFTSLSSGAVAYQWDFGDGTTDTAANPVHQYKQYGNYTVKLIVRNAAGCTDTLVRMAYVQIQPPTAQLYASADHGCVPQAIRFWANVNSLDSVVRAVWDFGDSTSDTGLSVNHVYTTEGIYIVKFTLTTSQGCTQTFQYPTAIRVGSPPAVNFSGNPTDACAETTIHFTDLSDKGEQWLWLFGDGGTSTLQNPAHVYGDTGYFTVSLIVTHLGCTDTLTRPRYIHIHPPIAAFAIQRNCSTPYTIQFLDRSVDAIRYQWDFGDTASGTANYDTIPNPVHVFSATGTYVVTLTVSNDTCTYTTRQTLQIIDEHPDFTVSDSLICRKNQVTLQATNIHPSLIKSYQWIYAGPASGSTTTTQPNVQFSFSQPGKYSFTLITTDLNNCQDTVRHDSAVQVIGPTADFSVCSQGCAQVALPFQDLSQPHGSPLARWVWDFGDGIRDTILANDSSAATGGSTSHMYRNPGTYSVQLWVTDSSGCTDQITKPGGGLQISQVQARFYSPDTFSCPGKPVQFVNQSTGALSQIRWTFGDGSSGTQASPTHVYDTDGVYDVGLWIANSFGCSDSLYRPQYIHIATPHAAFSINNLPDSGGVKCPPFVAQFENKSTNYAQLQWDFGDGGTSVIANPTHIYNFPGTYTIRLVATSYGGCTDTARLTFTIHGPVAQIMHQPMAGCGLPVTIQFKATGKNAISYQWDFGDGVVSPPTTDTLINHTYTQRGNYKPVLIVRDSTGCSVSFRNEDSLIIDQLAAGFIMKPHVVCDSGYVDVQDTSHSFAADTLGLPNQLLWDFGDPSTTADTSSQPRASYRYRKPGDYVVRLTVTTYFGCQQTVTDTVHVVGTTHVGILGPDSACFGTPMSFTAQLLNAYKPIQSWYWDFGNGEIDTSAAPPAQNYPSAGVFDVKLIATNQDGCKDTARHAVTIFPLPVPAAGALDSVICLGNSTTLHARDGVQYHWWPAVGLNDTAIANPVASPVHDILYHVQVTNVHGCTQVDSVPVRVSQPFAMRVGVDTTICAGESVQLFAKGGAASYRWTPPTYLDHPESAQPLCRPDSSITYRIVGYGHDACFTDTGYVHIQVIPLPKVQATGDQTLVVGSQVQLQANGSPDVVSYQWSPPDWLSCTDCANPVATPRGNITYRVVAANALGCVAIATTRIKLICSSGVVFIPNTFSPNGDQQNDIFYPRGKGIQIVRYFRIFNRWGQLMFERDNFPIDDKSFGWDGTFKGAALPPDVYVYVTEMVCDNGEVFQLKGNVTLLR</sequence>
<dbReference type="FunFam" id="2.60.40.10:FF:000270">
    <property type="entry name" value="Cell surface protein"/>
    <property type="match status" value="1"/>
</dbReference>
<feature type="domain" description="PKD" evidence="6">
    <location>
        <begin position="902"/>
        <end position="951"/>
    </location>
</feature>
<keyword evidence="5" id="KW-0472">Membrane</keyword>
<dbReference type="Pfam" id="PF18911">
    <property type="entry name" value="PKD_4"/>
    <property type="match status" value="13"/>
</dbReference>
<dbReference type="GO" id="GO:0005886">
    <property type="term" value="C:plasma membrane"/>
    <property type="evidence" value="ECO:0007669"/>
    <property type="project" value="TreeGrafter"/>
</dbReference>
<keyword evidence="3" id="KW-0677">Repeat</keyword>
<dbReference type="SMART" id="SM00089">
    <property type="entry name" value="PKD"/>
    <property type="match status" value="14"/>
</dbReference>
<dbReference type="InterPro" id="IPR000601">
    <property type="entry name" value="PKD_dom"/>
</dbReference>
<reference evidence="7 8" key="1">
    <citation type="submission" date="2017-11" db="EMBL/GenBank/DDBJ databases">
        <title>Genomic Encyclopedia of Archaeal and Bacterial Type Strains, Phase II (KMG-II): From Individual Species to Whole Genera.</title>
        <authorList>
            <person name="Goeker M."/>
        </authorList>
    </citation>
    <scope>NUCLEOTIDE SEQUENCE [LARGE SCALE GENOMIC DNA]</scope>
    <source>
        <strain evidence="7 8">DSM 27268</strain>
    </source>
</reference>
<keyword evidence="8" id="KW-1185">Reference proteome</keyword>
<feature type="domain" description="PKD" evidence="6">
    <location>
        <begin position="816"/>
        <end position="868"/>
    </location>
</feature>
<evidence type="ECO:0000256" key="4">
    <source>
        <dbReference type="ARBA" id="ARBA00022989"/>
    </source>
</evidence>
<feature type="domain" description="PKD" evidence="6">
    <location>
        <begin position="397"/>
        <end position="439"/>
    </location>
</feature>
<dbReference type="OrthoDB" id="7794186at2"/>
<keyword evidence="4" id="KW-1133">Transmembrane helix</keyword>
<dbReference type="InterPro" id="IPR022409">
    <property type="entry name" value="PKD/Chitinase_dom"/>
</dbReference>
<dbReference type="PANTHER" id="PTHR46730">
    <property type="entry name" value="POLYCYSTIN-1"/>
    <property type="match status" value="1"/>
</dbReference>
<evidence type="ECO:0000256" key="3">
    <source>
        <dbReference type="ARBA" id="ARBA00022737"/>
    </source>
</evidence>
<dbReference type="Proteomes" id="UP000230000">
    <property type="component" value="Unassembled WGS sequence"/>
</dbReference>
<dbReference type="InterPro" id="IPR013783">
    <property type="entry name" value="Ig-like_fold"/>
</dbReference>
<organism evidence="7 8">
    <name type="scientific">Thermoflavifilum aggregans</name>
    <dbReference type="NCBI Taxonomy" id="454188"/>
    <lineage>
        <taxon>Bacteria</taxon>
        <taxon>Pseudomonadati</taxon>
        <taxon>Bacteroidota</taxon>
        <taxon>Chitinophagia</taxon>
        <taxon>Chitinophagales</taxon>
        <taxon>Chitinophagaceae</taxon>
        <taxon>Thermoflavifilum</taxon>
    </lineage>
</organism>
<dbReference type="Gene3D" id="2.60.40.10">
    <property type="entry name" value="Immunoglobulins"/>
    <property type="match status" value="14"/>
</dbReference>
<dbReference type="GO" id="GO:0005261">
    <property type="term" value="F:monoatomic cation channel activity"/>
    <property type="evidence" value="ECO:0007669"/>
    <property type="project" value="TreeGrafter"/>
</dbReference>
<comment type="caution">
    <text evidence="7">The sequence shown here is derived from an EMBL/GenBank/DDBJ whole genome shotgun (WGS) entry which is preliminary data.</text>
</comment>
<feature type="domain" description="PKD" evidence="6">
    <location>
        <begin position="1002"/>
        <end position="1055"/>
    </location>
</feature>
<comment type="subcellular location">
    <subcellularLocation>
        <location evidence="1">Membrane</location>
        <topology evidence="1">Multi-pass membrane protein</topology>
    </subcellularLocation>
</comment>
<feature type="domain" description="PKD" evidence="6">
    <location>
        <begin position="1256"/>
        <end position="1308"/>
    </location>
</feature>
<dbReference type="RefSeq" id="WP_100314993.1">
    <property type="nucleotide sequence ID" value="NZ_PGFG01000001.1"/>
</dbReference>
<evidence type="ECO:0000313" key="7">
    <source>
        <dbReference type="EMBL" id="PJJ76535.1"/>
    </source>
</evidence>
<feature type="domain" description="PKD" evidence="6">
    <location>
        <begin position="34"/>
        <end position="114"/>
    </location>
</feature>
<dbReference type="Pfam" id="PF13585">
    <property type="entry name" value="CHU_C"/>
    <property type="match status" value="1"/>
</dbReference>
<feature type="domain" description="PKD" evidence="6">
    <location>
        <begin position="455"/>
        <end position="536"/>
    </location>
</feature>
<dbReference type="CDD" id="cd00146">
    <property type="entry name" value="PKD"/>
    <property type="match status" value="13"/>
</dbReference>